<protein>
    <submittedName>
        <fullName evidence="1">Uncharacterized protein</fullName>
    </submittedName>
</protein>
<dbReference type="HOGENOM" id="CLU_1098865_0_0_1"/>
<organism evidence="1 2">
    <name type="scientific">Pisolithus microcarpus 441</name>
    <dbReference type="NCBI Taxonomy" id="765257"/>
    <lineage>
        <taxon>Eukaryota</taxon>
        <taxon>Fungi</taxon>
        <taxon>Dikarya</taxon>
        <taxon>Basidiomycota</taxon>
        <taxon>Agaricomycotina</taxon>
        <taxon>Agaricomycetes</taxon>
        <taxon>Agaricomycetidae</taxon>
        <taxon>Boletales</taxon>
        <taxon>Sclerodermatineae</taxon>
        <taxon>Pisolithaceae</taxon>
        <taxon>Pisolithus</taxon>
    </lineage>
</organism>
<proteinExistence type="predicted"/>
<dbReference type="GO" id="GO:0000964">
    <property type="term" value="P:mitochondrial RNA 5'-end processing"/>
    <property type="evidence" value="ECO:0007669"/>
    <property type="project" value="TreeGrafter"/>
</dbReference>
<name>A0A0C9YFQ1_9AGAM</name>
<evidence type="ECO:0000313" key="1">
    <source>
        <dbReference type="EMBL" id="KIK15391.1"/>
    </source>
</evidence>
<keyword evidence="2" id="KW-1185">Reference proteome</keyword>
<gene>
    <name evidence="1" type="ORF">PISMIDRAFT_16537</name>
</gene>
<dbReference type="OrthoDB" id="10249045at2759"/>
<dbReference type="EMBL" id="KN833892">
    <property type="protein sequence ID" value="KIK15391.1"/>
    <property type="molecule type" value="Genomic_DNA"/>
</dbReference>
<dbReference type="PANTHER" id="PTHR31014">
    <property type="entry name" value="MITOCHONDRIAL TRANSLATION SYSTEM COMPONENT PET127-RELATED"/>
    <property type="match status" value="1"/>
</dbReference>
<dbReference type="STRING" id="765257.A0A0C9YFQ1"/>
<reference evidence="2" key="2">
    <citation type="submission" date="2015-01" db="EMBL/GenBank/DDBJ databases">
        <title>Evolutionary Origins and Diversification of the Mycorrhizal Mutualists.</title>
        <authorList>
            <consortium name="DOE Joint Genome Institute"/>
            <consortium name="Mycorrhizal Genomics Consortium"/>
            <person name="Kohler A."/>
            <person name="Kuo A."/>
            <person name="Nagy L.G."/>
            <person name="Floudas D."/>
            <person name="Copeland A."/>
            <person name="Barry K.W."/>
            <person name="Cichocki N."/>
            <person name="Veneault-Fourrey C."/>
            <person name="LaButti K."/>
            <person name="Lindquist E.A."/>
            <person name="Lipzen A."/>
            <person name="Lundell T."/>
            <person name="Morin E."/>
            <person name="Murat C."/>
            <person name="Riley R."/>
            <person name="Ohm R."/>
            <person name="Sun H."/>
            <person name="Tunlid A."/>
            <person name="Henrissat B."/>
            <person name="Grigoriev I.V."/>
            <person name="Hibbett D.S."/>
            <person name="Martin F."/>
        </authorList>
    </citation>
    <scope>NUCLEOTIDE SEQUENCE [LARGE SCALE GENOMIC DNA]</scope>
    <source>
        <strain evidence="2">441</strain>
    </source>
</reference>
<reference evidence="1 2" key="1">
    <citation type="submission" date="2014-04" db="EMBL/GenBank/DDBJ databases">
        <authorList>
            <consortium name="DOE Joint Genome Institute"/>
            <person name="Kuo A."/>
            <person name="Kohler A."/>
            <person name="Costa M.D."/>
            <person name="Nagy L.G."/>
            <person name="Floudas D."/>
            <person name="Copeland A."/>
            <person name="Barry K.W."/>
            <person name="Cichocki N."/>
            <person name="Veneault-Fourrey C."/>
            <person name="LaButti K."/>
            <person name="Lindquist E.A."/>
            <person name="Lipzen A."/>
            <person name="Lundell T."/>
            <person name="Morin E."/>
            <person name="Murat C."/>
            <person name="Sun H."/>
            <person name="Tunlid A."/>
            <person name="Henrissat B."/>
            <person name="Grigoriev I.V."/>
            <person name="Hibbett D.S."/>
            <person name="Martin F."/>
            <person name="Nordberg H.P."/>
            <person name="Cantor M.N."/>
            <person name="Hua S.X."/>
        </authorList>
    </citation>
    <scope>NUCLEOTIDE SEQUENCE [LARGE SCALE GENOMIC DNA]</scope>
    <source>
        <strain evidence="1 2">441</strain>
    </source>
</reference>
<dbReference type="Proteomes" id="UP000054018">
    <property type="component" value="Unassembled WGS sequence"/>
</dbReference>
<accession>A0A0C9YFQ1</accession>
<dbReference type="AlphaFoldDB" id="A0A0C9YFQ1"/>
<evidence type="ECO:0000313" key="2">
    <source>
        <dbReference type="Proteomes" id="UP000054018"/>
    </source>
</evidence>
<dbReference type="InterPro" id="IPR013943">
    <property type="entry name" value="Pet127"/>
</dbReference>
<dbReference type="Pfam" id="PF08634">
    <property type="entry name" value="Pet127"/>
    <property type="match status" value="1"/>
</dbReference>
<dbReference type="GO" id="GO:0005740">
    <property type="term" value="C:mitochondrial envelope"/>
    <property type="evidence" value="ECO:0007669"/>
    <property type="project" value="TreeGrafter"/>
</dbReference>
<sequence length="253" mass="27958">MSIPRPSDPHWVTGNMEQASPFLETGNFVGQGAGGFKPEEWSTGWGSDGMSTGDYDDILMAVGYRYTYKPGYTRGGLKDFFTMSLASEIQDPPNIFKDSEFSPCVALAVGLRRVLFNPGVHRLQDPRSRVYNFTPWLEAIPKVNDFAFERVTGFVRSSQDNDLRILAKQHRPFVGSTFSLTGHAHFLASGDRAIDTSPLSRIFAHESTTFAPGRCMPVSVILDYNDCVWSIDSDKANVIAKKKSGRITASEGS</sequence>
<dbReference type="PANTHER" id="PTHR31014:SF0">
    <property type="entry name" value="MITOCHONDRIAL TRANSLATION SYSTEM COMPONENT PET127-RELATED"/>
    <property type="match status" value="1"/>
</dbReference>